<evidence type="ECO:0000313" key="1">
    <source>
        <dbReference type="EMBL" id="KKM81214.1"/>
    </source>
</evidence>
<dbReference type="EMBL" id="LAZR01008059">
    <property type="protein sequence ID" value="KKM81214.1"/>
    <property type="molecule type" value="Genomic_DNA"/>
</dbReference>
<dbReference type="AlphaFoldDB" id="A0A0F9KG62"/>
<gene>
    <name evidence="1" type="ORF">LCGC14_1332070</name>
</gene>
<comment type="caution">
    <text evidence="1">The sequence shown here is derived from an EMBL/GenBank/DDBJ whole genome shotgun (WGS) entry which is preliminary data.</text>
</comment>
<proteinExistence type="predicted"/>
<accession>A0A0F9KG62</accession>
<protein>
    <submittedName>
        <fullName evidence="1">Uncharacterized protein</fullName>
    </submittedName>
</protein>
<organism evidence="1">
    <name type="scientific">marine sediment metagenome</name>
    <dbReference type="NCBI Taxonomy" id="412755"/>
    <lineage>
        <taxon>unclassified sequences</taxon>
        <taxon>metagenomes</taxon>
        <taxon>ecological metagenomes</taxon>
    </lineage>
</organism>
<name>A0A0F9KG62_9ZZZZ</name>
<sequence length="50" mass="6162">MKLNAQYTLRLESERKERWKKVHRATYPEHGLSFNLWVLMMVERGIEEEK</sequence>
<reference evidence="1" key="1">
    <citation type="journal article" date="2015" name="Nature">
        <title>Complex archaea that bridge the gap between prokaryotes and eukaryotes.</title>
        <authorList>
            <person name="Spang A."/>
            <person name="Saw J.H."/>
            <person name="Jorgensen S.L."/>
            <person name="Zaremba-Niedzwiedzka K."/>
            <person name="Martijn J."/>
            <person name="Lind A.E."/>
            <person name="van Eijk R."/>
            <person name="Schleper C."/>
            <person name="Guy L."/>
            <person name="Ettema T.J."/>
        </authorList>
    </citation>
    <scope>NUCLEOTIDE SEQUENCE</scope>
</reference>